<dbReference type="EMBL" id="JAGIZQ010000005">
    <property type="protein sequence ID" value="KAH6627355.1"/>
    <property type="molecule type" value="Genomic_DNA"/>
</dbReference>
<protein>
    <submittedName>
        <fullName evidence="1">Uncharacterized protein</fullName>
    </submittedName>
</protein>
<reference evidence="1 2" key="1">
    <citation type="journal article" date="2021" name="Nat. Commun.">
        <title>Genetic determinants of endophytism in the Arabidopsis root mycobiome.</title>
        <authorList>
            <person name="Mesny F."/>
            <person name="Miyauchi S."/>
            <person name="Thiergart T."/>
            <person name="Pickel B."/>
            <person name="Atanasova L."/>
            <person name="Karlsson M."/>
            <person name="Huettel B."/>
            <person name="Barry K.W."/>
            <person name="Haridas S."/>
            <person name="Chen C."/>
            <person name="Bauer D."/>
            <person name="Andreopoulos W."/>
            <person name="Pangilinan J."/>
            <person name="LaButti K."/>
            <person name="Riley R."/>
            <person name="Lipzen A."/>
            <person name="Clum A."/>
            <person name="Drula E."/>
            <person name="Henrissat B."/>
            <person name="Kohler A."/>
            <person name="Grigoriev I.V."/>
            <person name="Martin F.M."/>
            <person name="Hacquard S."/>
        </authorList>
    </citation>
    <scope>NUCLEOTIDE SEQUENCE [LARGE SCALE GENOMIC DNA]</scope>
    <source>
        <strain evidence="1 2">MPI-SDFR-AT-0079</strain>
    </source>
</reference>
<proteinExistence type="predicted"/>
<gene>
    <name evidence="1" type="ORF">F5144DRAFT_651627</name>
</gene>
<comment type="caution">
    <text evidence="1">The sequence shown here is derived from an EMBL/GenBank/DDBJ whole genome shotgun (WGS) entry which is preliminary data.</text>
</comment>
<keyword evidence="2" id="KW-1185">Reference proteome</keyword>
<organism evidence="1 2">
    <name type="scientific">Chaetomium tenue</name>
    <dbReference type="NCBI Taxonomy" id="1854479"/>
    <lineage>
        <taxon>Eukaryota</taxon>
        <taxon>Fungi</taxon>
        <taxon>Dikarya</taxon>
        <taxon>Ascomycota</taxon>
        <taxon>Pezizomycotina</taxon>
        <taxon>Sordariomycetes</taxon>
        <taxon>Sordariomycetidae</taxon>
        <taxon>Sordariales</taxon>
        <taxon>Chaetomiaceae</taxon>
        <taxon>Chaetomium</taxon>
    </lineage>
</organism>
<accession>A0ACB7P2E5</accession>
<evidence type="ECO:0000313" key="2">
    <source>
        <dbReference type="Proteomes" id="UP000724584"/>
    </source>
</evidence>
<dbReference type="Proteomes" id="UP000724584">
    <property type="component" value="Unassembled WGS sequence"/>
</dbReference>
<name>A0ACB7P2E5_9PEZI</name>
<sequence>MAPVTASSAPAASAHSASSQPNWKPTPTATAATTTTTSTPTSATTQTTTAAPLPATPARAPPPSSSTAAADPSPWPQIEQNYFTSMRQQRAHEDTALASAHRARVAPLRQHLLDTFKAQEDLLRQLHALRAECDAGQAELDKVERAFEAEQRERAVRRGREDEERRGWFERYRRGGLAYRGGGEGEVEGEAGDGGGQGQVEGDGGSRGKGEDEAEGIRRDEGERRDEGAARDEGERGSEDNAKRAPESEQPGEAAGEGKSTDTNANGHGKDQSAEADQQTPYAPAVKNGQEEKTPAVEMTVTAEPPNGEPEESRAADESTASGTAALSGQQEQPQVVEKDMPDVGTLGTDEQPENPTAENNATETAPADGDTEMGGVEAERSELPEDERPPTADRDPGVELPKPGQQIHTPAPTTSHEASSAEETQQPAAQAEIPENQTVVPRPTAEDVEMADVQAAPANAAAEGNHELQSPLEMSHPAPTYPSSSSYLSSRDTTPELGTPVSMTGGAIPPATPGETTASDLVDVLDEAGDLIGRLRASGTGNSVMDRFSRFPIKRPARIRPGRKFTADDLDALPRPPPGDARPNKFLSFFVQAMGEVQARPCQDCSSNHGPFQGCVMVGGDPDFARCGNCEWNKRGCHGNSVERPSSSRHSNSTKSPLKSPGKPQTLGTSFTAANKASASYEEDRTGGDDADHSDTGIGSKETAPKKAPRKSLPGSRKPTAPSTPAAKTAETDDLPEINKEVLCLKHDGVVFTDPPMMRGVPLAKISPEHPYWEPEWKPIEELVEPVRQKHQEKYDQLDQAGSTHRDKHLANRDAKRGRTVLKFLEEGELHPYQLVGKKWINYRITNYDTLFRLAQLLTEELPRMGLDVSPSEWLRHRLHELYMEKGDKFDVASWIGKAYHDRKIEQLRIKNGFPRVGRPPAHATRAAEASSSTKKAPRSLKRKDPHQTPESTPIKLKIPSASKASVSPTETPASASASAASASASATATATATAASAASGQQKPKRIKIITSQPESTNETPSSGKPKIILNSPFPPSATGEKKAAAHGKEAKDEDKSTGLEYDGYTSSDSISEDRLHPNDWRLHQVKTRSFATHPGVTQYWHWVTEKQGDKKVIEHQVLESVQPIKWSVFKKPYNFHLKLGDIQEVSFARASNKVVVSHKKGRDGRDLGPRGHVMAQFKRDRTKRRFLTFLSRERGVKIAEVNREEMETMWNSLSPETLPGPDSD</sequence>
<evidence type="ECO:0000313" key="1">
    <source>
        <dbReference type="EMBL" id="KAH6627355.1"/>
    </source>
</evidence>